<keyword evidence="2" id="KW-1185">Reference proteome</keyword>
<reference evidence="2" key="1">
    <citation type="submission" date="2010-08" db="EMBL/GenBank/DDBJ databases">
        <authorList>
            <consortium name="Caenorhabditis japonica Sequencing Consortium"/>
            <person name="Wilson R.K."/>
        </authorList>
    </citation>
    <scope>NUCLEOTIDE SEQUENCE [LARGE SCALE GENOMIC DNA]</scope>
    <source>
        <strain evidence="2">DF5081</strain>
    </source>
</reference>
<sequence>VARRHPTPSNAVRPANNSKYVAFCTTSSDGGDGVGYEDDCHWEHWKRQ</sequence>
<dbReference type="AlphaFoldDB" id="A0A8R1I649"/>
<name>A0A8R1I649_CAEJA</name>
<dbReference type="Proteomes" id="UP000005237">
    <property type="component" value="Unassembled WGS sequence"/>
</dbReference>
<accession>A0A8R1I649</accession>
<reference evidence="1" key="2">
    <citation type="submission" date="2022-06" db="UniProtKB">
        <authorList>
            <consortium name="EnsemblMetazoa"/>
        </authorList>
    </citation>
    <scope>IDENTIFICATION</scope>
    <source>
        <strain evidence="1">DF5081</strain>
    </source>
</reference>
<evidence type="ECO:0000313" key="2">
    <source>
        <dbReference type="Proteomes" id="UP000005237"/>
    </source>
</evidence>
<proteinExistence type="predicted"/>
<organism evidence="1 2">
    <name type="scientific">Caenorhabditis japonica</name>
    <dbReference type="NCBI Taxonomy" id="281687"/>
    <lineage>
        <taxon>Eukaryota</taxon>
        <taxon>Metazoa</taxon>
        <taxon>Ecdysozoa</taxon>
        <taxon>Nematoda</taxon>
        <taxon>Chromadorea</taxon>
        <taxon>Rhabditida</taxon>
        <taxon>Rhabditina</taxon>
        <taxon>Rhabditomorpha</taxon>
        <taxon>Rhabditoidea</taxon>
        <taxon>Rhabditidae</taxon>
        <taxon>Peloderinae</taxon>
        <taxon>Caenorhabditis</taxon>
    </lineage>
</organism>
<dbReference type="EnsemblMetazoa" id="CJA22365b.1">
    <property type="protein sequence ID" value="CJA22365b.1"/>
    <property type="gene ID" value="WBGene00177937"/>
</dbReference>
<evidence type="ECO:0000313" key="1">
    <source>
        <dbReference type="EnsemblMetazoa" id="CJA22365b.1"/>
    </source>
</evidence>
<protein>
    <submittedName>
        <fullName evidence="1">Uncharacterized protein</fullName>
    </submittedName>
</protein>